<proteinExistence type="predicted"/>
<sequence>MFCGYCQPSWGAELALEEEYTSVEHVNIVANMLEQQSYRTQMSLCQLDEPLNAMLHRCLRCPKRVAPQLMLNSIHGNNPAIHEVVLRSRSDLLWVGWDRQLWRSRSLQPVTCKIKLLSNRRLADEEDLPVSVLSNAPPSAMFLLLPSALARIPTTPYTCFAVLRTFPSPMPRSSLADQLPRRRCSRLALHLSTSAPKPAQASG</sequence>
<evidence type="ECO:0000313" key="1">
    <source>
        <dbReference type="EMBL" id="GAT48524.1"/>
    </source>
</evidence>
<gene>
    <name evidence="1" type="ORF">MCHLO_05918</name>
</gene>
<dbReference type="Proteomes" id="UP000815677">
    <property type="component" value="Unassembled WGS sequence"/>
</dbReference>
<name>A0ABQ0LBL4_MYCCL</name>
<keyword evidence="2" id="KW-1185">Reference proteome</keyword>
<evidence type="ECO:0000313" key="2">
    <source>
        <dbReference type="Proteomes" id="UP000815677"/>
    </source>
</evidence>
<reference evidence="1" key="1">
    <citation type="submission" date="2014-09" db="EMBL/GenBank/DDBJ databases">
        <title>Genome sequence of the luminous mushroom Mycena chlorophos for searching fungal bioluminescence genes.</title>
        <authorList>
            <person name="Tanaka Y."/>
            <person name="Kasuga D."/>
            <person name="Oba Y."/>
            <person name="Hase S."/>
            <person name="Sato K."/>
            <person name="Oba Y."/>
            <person name="Sakakibara Y."/>
        </authorList>
    </citation>
    <scope>NUCLEOTIDE SEQUENCE</scope>
</reference>
<protein>
    <submittedName>
        <fullName evidence="1">Uncharacterized protein</fullName>
    </submittedName>
</protein>
<dbReference type="EMBL" id="DF844633">
    <property type="protein sequence ID" value="GAT48524.1"/>
    <property type="molecule type" value="Genomic_DNA"/>
</dbReference>
<accession>A0ABQ0LBL4</accession>
<organism evidence="1 2">
    <name type="scientific">Mycena chlorophos</name>
    <name type="common">Agaric fungus</name>
    <name type="synonym">Agaricus chlorophos</name>
    <dbReference type="NCBI Taxonomy" id="658473"/>
    <lineage>
        <taxon>Eukaryota</taxon>
        <taxon>Fungi</taxon>
        <taxon>Dikarya</taxon>
        <taxon>Basidiomycota</taxon>
        <taxon>Agaricomycotina</taxon>
        <taxon>Agaricomycetes</taxon>
        <taxon>Agaricomycetidae</taxon>
        <taxon>Agaricales</taxon>
        <taxon>Marasmiineae</taxon>
        <taxon>Mycenaceae</taxon>
        <taxon>Mycena</taxon>
    </lineage>
</organism>